<gene>
    <name evidence="5" type="ORF">SAMN04490220_3710</name>
</gene>
<accession>A0A1H4YHY4</accession>
<dbReference type="RefSeq" id="WP_073364491.1">
    <property type="nucleotide sequence ID" value="NZ_FNTL01000004.1"/>
</dbReference>
<dbReference type="InterPro" id="IPR056798">
    <property type="entry name" value="ADH_Fe_C"/>
</dbReference>
<evidence type="ECO:0000259" key="4">
    <source>
        <dbReference type="Pfam" id="PF25137"/>
    </source>
</evidence>
<dbReference type="Gene3D" id="3.40.50.1970">
    <property type="match status" value="1"/>
</dbReference>
<name>A0A1H4YHY4_RHOJO</name>
<dbReference type="EMBL" id="FNTL01000004">
    <property type="protein sequence ID" value="SED17285.1"/>
    <property type="molecule type" value="Genomic_DNA"/>
</dbReference>
<protein>
    <submittedName>
        <fullName evidence="5">Maleylacetate reductase</fullName>
    </submittedName>
</protein>
<dbReference type="OrthoDB" id="3812122at2"/>
<sequence length="366" mass="38608">MSYSSEFGYTALPMRVRFGIDVLGQLHSHIAELGMQRAIVVCTPEQRTLAESILAHLGDRGAGIFDRAEMHVPVEVADAALQFALDRGADGCVVVGGGSSVGLGKAIALKHQMPIIAIPTTYAGSEMTPVWGLTRDGHKQTGTSPSVLPALVLYDPGLTTTLPVGLSAASGMNAMAHAVEALYAPDASPIISLMAEEGIRAFAEALPRVVADPQNIDHRTRALYGAWLCGASLGATTMSLHHKLCHALGGSLNLPHAQTHAIVLPYSLAYNESSAPAAKAAVQHALHVDTSAAVALWELAQKLPIPHALEQIGMAGSDIDIVVEQALKNPYANPREVTEEGLRSLLQDALAGRRPTVSDRRTESAR</sequence>
<evidence type="ECO:0000256" key="2">
    <source>
        <dbReference type="ARBA" id="ARBA00023027"/>
    </source>
</evidence>
<dbReference type="SUPFAM" id="SSF56796">
    <property type="entry name" value="Dehydroquinate synthase-like"/>
    <property type="match status" value="1"/>
</dbReference>
<organism evidence="5 6">
    <name type="scientific">Rhodococcus jostii</name>
    <dbReference type="NCBI Taxonomy" id="132919"/>
    <lineage>
        <taxon>Bacteria</taxon>
        <taxon>Bacillati</taxon>
        <taxon>Actinomycetota</taxon>
        <taxon>Actinomycetes</taxon>
        <taxon>Mycobacteriales</taxon>
        <taxon>Nocardiaceae</taxon>
        <taxon>Rhodococcus</taxon>
    </lineage>
</organism>
<dbReference type="PANTHER" id="PTHR11496">
    <property type="entry name" value="ALCOHOL DEHYDROGENASE"/>
    <property type="match status" value="1"/>
</dbReference>
<dbReference type="AlphaFoldDB" id="A0A1H4YHY4"/>
<evidence type="ECO:0000256" key="1">
    <source>
        <dbReference type="ARBA" id="ARBA00023002"/>
    </source>
</evidence>
<dbReference type="InterPro" id="IPR034786">
    <property type="entry name" value="MAR"/>
</dbReference>
<dbReference type="GO" id="GO:0018506">
    <property type="term" value="F:maleylacetate reductase activity"/>
    <property type="evidence" value="ECO:0007669"/>
    <property type="project" value="InterPro"/>
</dbReference>
<dbReference type="Pfam" id="PF00465">
    <property type="entry name" value="Fe-ADH"/>
    <property type="match status" value="1"/>
</dbReference>
<dbReference type="InterPro" id="IPR039697">
    <property type="entry name" value="Alcohol_dehydrogenase_Fe"/>
</dbReference>
<dbReference type="InterPro" id="IPR001670">
    <property type="entry name" value="ADH_Fe/GldA"/>
</dbReference>
<dbReference type="Pfam" id="PF25137">
    <property type="entry name" value="ADH_Fe_C"/>
    <property type="match status" value="1"/>
</dbReference>
<feature type="domain" description="Alcohol dehydrogenase iron-type/glycerol dehydrogenase GldA" evidence="3">
    <location>
        <begin position="13"/>
        <end position="156"/>
    </location>
</feature>
<dbReference type="GO" id="GO:0004022">
    <property type="term" value="F:alcohol dehydrogenase (NAD+) activity"/>
    <property type="evidence" value="ECO:0007669"/>
    <property type="project" value="TreeGrafter"/>
</dbReference>
<dbReference type="Gene3D" id="1.20.1090.10">
    <property type="entry name" value="Dehydroquinate synthase-like - alpha domain"/>
    <property type="match status" value="1"/>
</dbReference>
<feature type="domain" description="Fe-containing alcohol dehydrogenase-like C-terminal" evidence="4">
    <location>
        <begin position="168"/>
        <end position="349"/>
    </location>
</feature>
<dbReference type="CDD" id="cd08177">
    <property type="entry name" value="MAR"/>
    <property type="match status" value="1"/>
</dbReference>
<dbReference type="GO" id="GO:0046872">
    <property type="term" value="F:metal ion binding"/>
    <property type="evidence" value="ECO:0007669"/>
    <property type="project" value="InterPro"/>
</dbReference>
<evidence type="ECO:0000313" key="6">
    <source>
        <dbReference type="Proteomes" id="UP000183407"/>
    </source>
</evidence>
<keyword evidence="2" id="KW-0520">NAD</keyword>
<evidence type="ECO:0000259" key="3">
    <source>
        <dbReference type="Pfam" id="PF00465"/>
    </source>
</evidence>
<proteinExistence type="predicted"/>
<dbReference type="PANTHER" id="PTHR11496:SF83">
    <property type="entry name" value="HYDROXYACID-OXOACID TRANSHYDROGENASE, MITOCHONDRIAL"/>
    <property type="match status" value="1"/>
</dbReference>
<keyword evidence="1" id="KW-0560">Oxidoreductase</keyword>
<reference evidence="6" key="1">
    <citation type="submission" date="2016-10" db="EMBL/GenBank/DDBJ databases">
        <authorList>
            <person name="Varghese N."/>
        </authorList>
    </citation>
    <scope>NUCLEOTIDE SEQUENCE [LARGE SCALE GENOMIC DNA]</scope>
    <source>
        <strain evidence="6">DSM 44719</strain>
    </source>
</reference>
<evidence type="ECO:0000313" key="5">
    <source>
        <dbReference type="EMBL" id="SED17285.1"/>
    </source>
</evidence>
<dbReference type="Proteomes" id="UP000183407">
    <property type="component" value="Unassembled WGS sequence"/>
</dbReference>